<protein>
    <submittedName>
        <fullName evidence="1">Uncharacterized protein</fullName>
    </submittedName>
</protein>
<accession>A0A5C7J9U6</accession>
<comment type="caution">
    <text evidence="1">The sequence shown here is derived from an EMBL/GenBank/DDBJ whole genome shotgun (WGS) entry which is preliminary data.</text>
</comment>
<dbReference type="Proteomes" id="UP000321026">
    <property type="component" value="Unassembled WGS sequence"/>
</dbReference>
<sequence length="144" mass="16617">MKSEMMKKLEQVAFERTKPFCYGCYRQAPTGVCLSCGSDDLMRELPGAGVEYGLNWVIEHILREELTPVDLEAEFESSMEGCYADETQIGFIKVNTLWAIQQLDPTAWDMAKQEWVDSEEQEERIMTFDNGSTYYKVEDLESLE</sequence>
<proteinExistence type="predicted"/>
<evidence type="ECO:0000313" key="2">
    <source>
        <dbReference type="Proteomes" id="UP000321026"/>
    </source>
</evidence>
<name>A0A5C7J9U6_9BACT</name>
<dbReference type="AlphaFoldDB" id="A0A5C7J9U6"/>
<evidence type="ECO:0000313" key="1">
    <source>
        <dbReference type="EMBL" id="TXG77874.1"/>
    </source>
</evidence>
<organism evidence="1 2">
    <name type="scientific">Candidatus Dojkabacteria bacterium</name>
    <dbReference type="NCBI Taxonomy" id="2099670"/>
    <lineage>
        <taxon>Bacteria</taxon>
        <taxon>Candidatus Dojkabacteria</taxon>
    </lineage>
</organism>
<dbReference type="EMBL" id="SSDS01000035">
    <property type="protein sequence ID" value="TXG77874.1"/>
    <property type="molecule type" value="Genomic_DNA"/>
</dbReference>
<reference evidence="1 2" key="1">
    <citation type="submission" date="2018-09" db="EMBL/GenBank/DDBJ databases">
        <title>Metagenome Assembled Genomes from an Advanced Water Purification Facility.</title>
        <authorList>
            <person name="Stamps B.W."/>
            <person name="Spear J.R."/>
        </authorList>
    </citation>
    <scope>NUCLEOTIDE SEQUENCE [LARGE SCALE GENOMIC DNA]</scope>
    <source>
        <strain evidence="1">Bin_63_2</strain>
    </source>
</reference>
<gene>
    <name evidence="1" type="ORF">E6Q11_02060</name>
</gene>